<evidence type="ECO:0000256" key="1">
    <source>
        <dbReference type="ARBA" id="ARBA00005634"/>
    </source>
</evidence>
<dbReference type="OrthoDB" id="5841748at2759"/>
<gene>
    <name evidence="5" type="ORF">WICANDRAFT_35634</name>
</gene>
<feature type="domain" description="Transferrin receptor-like dimerisation" evidence="3">
    <location>
        <begin position="589"/>
        <end position="714"/>
    </location>
</feature>
<dbReference type="Gene3D" id="1.20.930.40">
    <property type="entry name" value="Transferrin receptor-like, dimerisation domain"/>
    <property type="match status" value="1"/>
</dbReference>
<dbReference type="EMBL" id="KV454213">
    <property type="protein sequence ID" value="ODQ57507.1"/>
    <property type="molecule type" value="Genomic_DNA"/>
</dbReference>
<dbReference type="Gene3D" id="3.40.630.10">
    <property type="entry name" value="Zn peptidases"/>
    <property type="match status" value="1"/>
</dbReference>
<keyword evidence="6" id="KW-1185">Reference proteome</keyword>
<dbReference type="GO" id="GO:0004180">
    <property type="term" value="F:carboxypeptidase activity"/>
    <property type="evidence" value="ECO:0007669"/>
    <property type="project" value="TreeGrafter"/>
</dbReference>
<comment type="similarity">
    <text evidence="1">Belongs to the peptidase M28 family. M28B subfamily.</text>
</comment>
<organism evidence="5 6">
    <name type="scientific">Wickerhamomyces anomalus (strain ATCC 58044 / CBS 1984 / NCYC 433 / NRRL Y-366-8)</name>
    <name type="common">Yeast</name>
    <name type="synonym">Hansenula anomala</name>
    <dbReference type="NCBI Taxonomy" id="683960"/>
    <lineage>
        <taxon>Eukaryota</taxon>
        <taxon>Fungi</taxon>
        <taxon>Dikarya</taxon>
        <taxon>Ascomycota</taxon>
        <taxon>Saccharomycotina</taxon>
        <taxon>Saccharomycetes</taxon>
        <taxon>Phaffomycetales</taxon>
        <taxon>Wickerhamomycetaceae</taxon>
        <taxon>Wickerhamomyces</taxon>
    </lineage>
</organism>
<dbReference type="RefSeq" id="XP_019036714.1">
    <property type="nucleotide sequence ID" value="XM_019182335.1"/>
</dbReference>
<proteinExistence type="inferred from homology"/>
<dbReference type="SUPFAM" id="SSF52025">
    <property type="entry name" value="PA domain"/>
    <property type="match status" value="1"/>
</dbReference>
<dbReference type="Proteomes" id="UP000094112">
    <property type="component" value="Unassembled WGS sequence"/>
</dbReference>
<evidence type="ECO:0000313" key="5">
    <source>
        <dbReference type="EMBL" id="ODQ57507.1"/>
    </source>
</evidence>
<dbReference type="InterPro" id="IPR039373">
    <property type="entry name" value="Peptidase_M28B"/>
</dbReference>
<dbReference type="Pfam" id="PF04389">
    <property type="entry name" value="Peptidase_M28"/>
    <property type="match status" value="1"/>
</dbReference>
<evidence type="ECO:0000259" key="3">
    <source>
        <dbReference type="Pfam" id="PF04253"/>
    </source>
</evidence>
<dbReference type="InterPro" id="IPR036757">
    <property type="entry name" value="TFR-like_dimer_dom_sf"/>
</dbReference>
<name>A0A1E3NY51_WICAA</name>
<keyword evidence="2" id="KW-1133">Transmembrane helix</keyword>
<dbReference type="STRING" id="683960.A0A1E3NY51"/>
<dbReference type="SUPFAM" id="SSF47672">
    <property type="entry name" value="Transferrin receptor-like dimerisation domain"/>
    <property type="match status" value="1"/>
</dbReference>
<reference evidence="5 6" key="1">
    <citation type="journal article" date="2016" name="Proc. Natl. Acad. Sci. U.S.A.">
        <title>Comparative genomics of biotechnologically important yeasts.</title>
        <authorList>
            <person name="Riley R."/>
            <person name="Haridas S."/>
            <person name="Wolfe K.H."/>
            <person name="Lopes M.R."/>
            <person name="Hittinger C.T."/>
            <person name="Goeker M."/>
            <person name="Salamov A.A."/>
            <person name="Wisecaver J.H."/>
            <person name="Long T.M."/>
            <person name="Calvey C.H."/>
            <person name="Aerts A.L."/>
            <person name="Barry K.W."/>
            <person name="Choi C."/>
            <person name="Clum A."/>
            <person name="Coughlan A.Y."/>
            <person name="Deshpande S."/>
            <person name="Douglass A.P."/>
            <person name="Hanson S.J."/>
            <person name="Klenk H.-P."/>
            <person name="LaButti K.M."/>
            <person name="Lapidus A."/>
            <person name="Lindquist E.A."/>
            <person name="Lipzen A.M."/>
            <person name="Meier-Kolthoff J.P."/>
            <person name="Ohm R.A."/>
            <person name="Otillar R.P."/>
            <person name="Pangilinan J.L."/>
            <person name="Peng Y."/>
            <person name="Rokas A."/>
            <person name="Rosa C.A."/>
            <person name="Scheuner C."/>
            <person name="Sibirny A.A."/>
            <person name="Slot J.C."/>
            <person name="Stielow J.B."/>
            <person name="Sun H."/>
            <person name="Kurtzman C.P."/>
            <person name="Blackwell M."/>
            <person name="Grigoriev I.V."/>
            <person name="Jeffries T.W."/>
        </authorList>
    </citation>
    <scope>NUCLEOTIDE SEQUENCE [LARGE SCALE GENOMIC DNA]</scope>
    <source>
        <strain evidence="6">ATCC 58044 / CBS 1984 / NCYC 433 / NRRL Y-366-8</strain>
    </source>
</reference>
<sequence length="717" mass="81758">MEVDEPGSSSRLSGSLSRARFAGQRIASQFNSKIITPVQRILDPVAEGYSYVSRKFEAYLSKLGNPLILKRFAYVIFISAIIYFITIAGLFPTDNSRQFGSFSDRGLLNNFIKDSIDLKSMEESLEYLSSIPHHAGTSGDLVLARYVESFYREQNLKLVDFDELRTTLNFPNKTTLSYGDVTIDITDQFNPLSKDEKVTGNLIYANYGRKLDFEKLQSKKVHLEDSIAIIKYGKIPTSSQILLADTFGCKGVLFISENDDYPDTYERRSVGIPEFYLGDPLSPGWSSSQLPNRISMKDASIAKIPSAPLTRNQAKPLLESLKSGVKFDDEQFSGDGQTFEVTLDNHVVFTTDHGIWNVLGKIEGKEQSDKALIIGAQRDSPCNGAIFPNTGTTVLLELVQVFMKLKRNFNWTPLRSIYFISFDASEYNFAGVSELIEGKTREIRKETTAYIDLSEAVAGDKLDIALNPIFKTLFSQYQEEYGFNLHSLQEYKNYVPFITEGVPVIDFGYKGLKYPKYTCQDTFEEFRKIGDKDFSKHAKLVELISKVALNIIEDPLLPFDVTEYVEGLNDIFKDLQRYAHDVDAGHKLRFDPMIEGILKFKRVGKELELWIKAWKDIVEEDGGNEPSLLAVHRWNWNSKLNQIEKLFLVDLGLPKRRWYKNLIFGPQFWKPEEGDYEWWSFPSIRDAIFDHDWNLAQQEIDRVGMALSEGANQFIQG</sequence>
<dbReference type="AlphaFoldDB" id="A0A1E3NY51"/>
<dbReference type="InterPro" id="IPR007484">
    <property type="entry name" value="Peptidase_M28"/>
</dbReference>
<dbReference type="PANTHER" id="PTHR10404">
    <property type="entry name" value="N-ACETYLATED-ALPHA-LINKED ACIDIC DIPEPTIDASE"/>
    <property type="match status" value="1"/>
</dbReference>
<accession>A0A1E3NY51</accession>
<evidence type="ECO:0000313" key="6">
    <source>
        <dbReference type="Proteomes" id="UP000094112"/>
    </source>
</evidence>
<dbReference type="InterPro" id="IPR046450">
    <property type="entry name" value="PA_dom_sf"/>
</dbReference>
<dbReference type="GeneID" id="30199581"/>
<dbReference type="SUPFAM" id="SSF53187">
    <property type="entry name" value="Zn-dependent exopeptidases"/>
    <property type="match status" value="1"/>
</dbReference>
<evidence type="ECO:0000259" key="4">
    <source>
        <dbReference type="Pfam" id="PF04389"/>
    </source>
</evidence>
<evidence type="ECO:0000256" key="2">
    <source>
        <dbReference type="SAM" id="Phobius"/>
    </source>
</evidence>
<keyword evidence="2" id="KW-0812">Transmembrane</keyword>
<feature type="domain" description="Peptidase M28" evidence="4">
    <location>
        <begin position="357"/>
        <end position="525"/>
    </location>
</feature>
<dbReference type="Gene3D" id="3.50.30.30">
    <property type="match status" value="1"/>
</dbReference>
<dbReference type="Pfam" id="PF04253">
    <property type="entry name" value="TFR_dimer"/>
    <property type="match status" value="1"/>
</dbReference>
<dbReference type="InterPro" id="IPR007365">
    <property type="entry name" value="TFR-like_dimer_dom"/>
</dbReference>
<keyword evidence="2" id="KW-0472">Membrane</keyword>
<protein>
    <submittedName>
        <fullName evidence="5">Uncharacterized protein</fullName>
    </submittedName>
</protein>
<dbReference type="PANTHER" id="PTHR10404:SF72">
    <property type="entry name" value="ZINC METALLOPROTEASE TRE2-RELATED"/>
    <property type="match status" value="1"/>
</dbReference>
<feature type="transmembrane region" description="Helical" evidence="2">
    <location>
        <begin position="72"/>
        <end position="91"/>
    </location>
</feature>